<protein>
    <submittedName>
        <fullName evidence="3">Uncharacterized protein</fullName>
    </submittedName>
</protein>
<proteinExistence type="predicted"/>
<name>A0A9D2CYX9_9FIRM</name>
<evidence type="ECO:0000256" key="1">
    <source>
        <dbReference type="SAM" id="Coils"/>
    </source>
</evidence>
<sequence length="576" mass="62448">MSDSFNKKLNGLSPVERLKVTDKYLSELRGVLIQMDEIASFRAKNGQPASDEVGGYKRSSVMNMIEELEKQKESILAEVAAAESASKEKLSPKAEAPRAAAPVVREKAAPAPKADNVPAKPESAVASFKQGDNALAIESMYTGLSMDIEKMRNDILQEMKYTYKQDMAIYDDLSEKIESIKQMDFAGLEEKLRPLQALAALAEKLDNLQPLDYDVLADKVAEKFIAAGIDYDALAGKVAALVSGGAAAVNGAQLASVENKIDEVQRTLTGAVSVKQLPEFKKLDALIAEYLKTWSYDLLPDILVAAEAIKELADRYILSGNDLRGETMLSDLRVRLTRVNVWGTNALAAVKDAIRTNKLPELYSEDAYKAFAEACAELEQAPALADDELMSKVARAKDALFNDADQRSLDRDTVSEAAAIREELAGAAPDEENTAALIELKKELMSFNLSYFIDLAPAIAEQQQSASAVDTEAILSAIRGLGSAAAVQPAAAAEPAKPLAENAEIAGLAAKKPQLAVKKPRVLRPAVSAKDNKTEKTEQPLRTVRRSIKMKDENPDSLSKKLVEELALKIANSRVR</sequence>
<gene>
    <name evidence="3" type="ORF">H9727_04065</name>
</gene>
<dbReference type="Proteomes" id="UP000824132">
    <property type="component" value="Unassembled WGS sequence"/>
</dbReference>
<evidence type="ECO:0000313" key="4">
    <source>
        <dbReference type="Proteomes" id="UP000824132"/>
    </source>
</evidence>
<reference evidence="3" key="2">
    <citation type="submission" date="2021-04" db="EMBL/GenBank/DDBJ databases">
        <authorList>
            <person name="Gilroy R."/>
        </authorList>
    </citation>
    <scope>NUCLEOTIDE SEQUENCE</scope>
    <source>
        <strain evidence="3">CHK187-5294</strain>
    </source>
</reference>
<feature type="compositionally biased region" description="Basic and acidic residues" evidence="2">
    <location>
        <begin position="86"/>
        <end position="96"/>
    </location>
</feature>
<feature type="compositionally biased region" description="Low complexity" evidence="2">
    <location>
        <begin position="97"/>
        <end position="114"/>
    </location>
</feature>
<reference evidence="3" key="1">
    <citation type="journal article" date="2021" name="PeerJ">
        <title>Extensive microbial diversity within the chicken gut microbiome revealed by metagenomics and culture.</title>
        <authorList>
            <person name="Gilroy R."/>
            <person name="Ravi A."/>
            <person name="Getino M."/>
            <person name="Pursley I."/>
            <person name="Horton D.L."/>
            <person name="Alikhan N.F."/>
            <person name="Baker D."/>
            <person name="Gharbi K."/>
            <person name="Hall N."/>
            <person name="Watson M."/>
            <person name="Adriaenssens E.M."/>
            <person name="Foster-Nyarko E."/>
            <person name="Jarju S."/>
            <person name="Secka A."/>
            <person name="Antonio M."/>
            <person name="Oren A."/>
            <person name="Chaudhuri R.R."/>
            <person name="La Ragione R."/>
            <person name="Hildebrand F."/>
            <person name="Pallen M.J."/>
        </authorList>
    </citation>
    <scope>NUCLEOTIDE SEQUENCE</scope>
    <source>
        <strain evidence="3">CHK187-5294</strain>
    </source>
</reference>
<evidence type="ECO:0000313" key="3">
    <source>
        <dbReference type="EMBL" id="HIZ03442.1"/>
    </source>
</evidence>
<comment type="caution">
    <text evidence="3">The sequence shown here is derived from an EMBL/GenBank/DDBJ whole genome shotgun (WGS) entry which is preliminary data.</text>
</comment>
<dbReference type="AlphaFoldDB" id="A0A9D2CYX9"/>
<organism evidence="3 4">
    <name type="scientific">Candidatus Borkfalkia avistercoris</name>
    <dbReference type="NCBI Taxonomy" id="2838504"/>
    <lineage>
        <taxon>Bacteria</taxon>
        <taxon>Bacillati</taxon>
        <taxon>Bacillota</taxon>
        <taxon>Clostridia</taxon>
        <taxon>Christensenellales</taxon>
        <taxon>Christensenellaceae</taxon>
        <taxon>Candidatus Borkfalkia</taxon>
    </lineage>
</organism>
<keyword evidence="1" id="KW-0175">Coiled coil</keyword>
<feature type="region of interest" description="Disordered" evidence="2">
    <location>
        <begin position="86"/>
        <end position="121"/>
    </location>
</feature>
<evidence type="ECO:0000256" key="2">
    <source>
        <dbReference type="SAM" id="MobiDB-lite"/>
    </source>
</evidence>
<dbReference type="EMBL" id="DXCL01000026">
    <property type="protein sequence ID" value="HIZ03442.1"/>
    <property type="molecule type" value="Genomic_DNA"/>
</dbReference>
<feature type="coiled-coil region" evidence="1">
    <location>
        <begin position="58"/>
        <end position="85"/>
    </location>
</feature>
<accession>A0A9D2CYX9</accession>